<feature type="domain" description="DUF3048" evidence="3">
    <location>
        <begin position="232"/>
        <end position="335"/>
    </location>
</feature>
<dbReference type="Gene3D" id="3.50.90.10">
    <property type="entry name" value="YerB-like"/>
    <property type="match status" value="1"/>
</dbReference>
<dbReference type="InterPro" id="IPR021416">
    <property type="entry name" value="DUF3048_N"/>
</dbReference>
<feature type="region of interest" description="Disordered" evidence="1">
    <location>
        <begin position="33"/>
        <end position="74"/>
    </location>
</feature>
<dbReference type="InterPro" id="IPR035328">
    <property type="entry name" value="DUF3048_C"/>
</dbReference>
<dbReference type="InterPro" id="IPR023158">
    <property type="entry name" value="YerB-like_sf"/>
</dbReference>
<dbReference type="AlphaFoldDB" id="A0A6A9USS5"/>
<evidence type="ECO:0000259" key="3">
    <source>
        <dbReference type="Pfam" id="PF17479"/>
    </source>
</evidence>
<proteinExistence type="predicted"/>
<organism evidence="4 5">
    <name type="scientific">Auraticoccus cholistanensis</name>
    <dbReference type="NCBI Taxonomy" id="2656650"/>
    <lineage>
        <taxon>Bacteria</taxon>
        <taxon>Bacillati</taxon>
        <taxon>Actinomycetota</taxon>
        <taxon>Actinomycetes</taxon>
        <taxon>Propionibacteriales</taxon>
        <taxon>Propionibacteriaceae</taxon>
        <taxon>Auraticoccus</taxon>
    </lineage>
</organism>
<sequence length="340" mass="36006">MQLDRTRKVALGAGAAVVAAAVVAGAVLLGRDGEAAVPPPAAPSSAAPSPTPSPTPTPTPTPTPDPVDPLTGGEVSDNEVFAVKIDNLAPARPQVGLGEADIVVAEEVEAGLTRLIGVFHTRFPDRVGPVRSARNTDVELLPLFGRPGLVYSGANRKVQDNVRGSDHLVAVERDSRDPSRPAPHNVVVDLAAIAESKEVGEAQDIGWRFGPREGAWESAQESGDLDVRVGGDRFTFARDGKRYQPAVNGDPYEDADSGEKVLTDNVVVLSVQNRRDDDTTSSQSIVSDTTGSGEVSISREGRTVTGTWEREDVDEPMTFTDEDGEPILLRPGRTWLVLQG</sequence>
<name>A0A6A9USS5_9ACTN</name>
<dbReference type="SUPFAM" id="SSF159774">
    <property type="entry name" value="YerB-like"/>
    <property type="match status" value="1"/>
</dbReference>
<feature type="domain" description="DUF3048" evidence="2">
    <location>
        <begin position="74"/>
        <end position="196"/>
    </location>
</feature>
<evidence type="ECO:0000256" key="1">
    <source>
        <dbReference type="SAM" id="MobiDB-lite"/>
    </source>
</evidence>
<gene>
    <name evidence="4" type="ORF">GC722_06840</name>
</gene>
<dbReference type="RefSeq" id="WP_156609288.1">
    <property type="nucleotide sequence ID" value="NZ_WPCU01000005.1"/>
</dbReference>
<evidence type="ECO:0000313" key="5">
    <source>
        <dbReference type="Proteomes" id="UP000435304"/>
    </source>
</evidence>
<evidence type="ECO:0000259" key="2">
    <source>
        <dbReference type="Pfam" id="PF11258"/>
    </source>
</evidence>
<feature type="region of interest" description="Disordered" evidence="1">
    <location>
        <begin position="273"/>
        <end position="297"/>
    </location>
</feature>
<feature type="compositionally biased region" description="Pro residues" evidence="1">
    <location>
        <begin position="49"/>
        <end position="67"/>
    </location>
</feature>
<dbReference type="Pfam" id="PF11258">
    <property type="entry name" value="DUF3048"/>
    <property type="match status" value="1"/>
</dbReference>
<keyword evidence="5" id="KW-1185">Reference proteome</keyword>
<dbReference type="Proteomes" id="UP000435304">
    <property type="component" value="Unassembled WGS sequence"/>
</dbReference>
<dbReference type="Pfam" id="PF17479">
    <property type="entry name" value="DUF3048_C"/>
    <property type="match status" value="1"/>
</dbReference>
<feature type="compositionally biased region" description="Polar residues" evidence="1">
    <location>
        <begin position="280"/>
        <end position="295"/>
    </location>
</feature>
<dbReference type="EMBL" id="WPCU01000005">
    <property type="protein sequence ID" value="MVA75741.1"/>
    <property type="molecule type" value="Genomic_DNA"/>
</dbReference>
<protein>
    <submittedName>
        <fullName evidence="4">DUF3048 domain-containing protein</fullName>
    </submittedName>
</protein>
<reference evidence="4 5" key="1">
    <citation type="submission" date="2019-12" db="EMBL/GenBank/DDBJ databases">
        <title>Auraticoccus cholistani sp. nov., an actinomycete isolated from soil of Cholistan desert.</title>
        <authorList>
            <person name="Cheema M.T."/>
        </authorList>
    </citation>
    <scope>NUCLEOTIDE SEQUENCE [LARGE SCALE GENOMIC DNA]</scope>
    <source>
        <strain evidence="4 5">F435</strain>
    </source>
</reference>
<evidence type="ECO:0000313" key="4">
    <source>
        <dbReference type="EMBL" id="MVA75741.1"/>
    </source>
</evidence>
<accession>A0A6A9USS5</accession>
<comment type="caution">
    <text evidence="4">The sequence shown here is derived from an EMBL/GenBank/DDBJ whole genome shotgun (WGS) entry which is preliminary data.</text>
</comment>